<gene>
    <name evidence="1" type="ORF">SPELUC_LOCUS14840</name>
</gene>
<evidence type="ECO:0000313" key="1">
    <source>
        <dbReference type="EMBL" id="CAG8756547.1"/>
    </source>
</evidence>
<dbReference type="EMBL" id="CAJVPW010045835">
    <property type="protein sequence ID" value="CAG8756547.1"/>
    <property type="molecule type" value="Genomic_DNA"/>
</dbReference>
<comment type="caution">
    <text evidence="1">The sequence shown here is derived from an EMBL/GenBank/DDBJ whole genome shotgun (WGS) entry which is preliminary data.</text>
</comment>
<reference evidence="1" key="1">
    <citation type="submission" date="2021-06" db="EMBL/GenBank/DDBJ databases">
        <authorList>
            <person name="Kallberg Y."/>
            <person name="Tangrot J."/>
            <person name="Rosling A."/>
        </authorList>
    </citation>
    <scope>NUCLEOTIDE SEQUENCE</scope>
    <source>
        <strain evidence="1">28 12/20/2015</strain>
    </source>
</reference>
<keyword evidence="2" id="KW-1185">Reference proteome</keyword>
<feature type="non-terminal residue" evidence="1">
    <location>
        <position position="337"/>
    </location>
</feature>
<organism evidence="1 2">
    <name type="scientific">Cetraspora pellucida</name>
    <dbReference type="NCBI Taxonomy" id="1433469"/>
    <lineage>
        <taxon>Eukaryota</taxon>
        <taxon>Fungi</taxon>
        <taxon>Fungi incertae sedis</taxon>
        <taxon>Mucoromycota</taxon>
        <taxon>Glomeromycotina</taxon>
        <taxon>Glomeromycetes</taxon>
        <taxon>Diversisporales</taxon>
        <taxon>Gigasporaceae</taxon>
        <taxon>Cetraspora</taxon>
    </lineage>
</organism>
<protein>
    <submittedName>
        <fullName evidence="1">4925_t:CDS:1</fullName>
    </submittedName>
</protein>
<proteinExistence type="predicted"/>
<accession>A0ACA9QM27</accession>
<sequence length="337" mass="37823">AFVWIIMSSATLQNNIHDYIIKRDPSRSYTMSIKNSSTSSNTLINCKLNCLSNPSSQKEVNGSLIWWPPTSPLDSPLIVYIKCDGNYTQNIISAQGWNTTVAIILNYDGKPCQFTSNDIIIPLFNEVNNDCHSNKTNSNMSLSDLEATIKIDSHTPTNITNTPDMSQGYQNAMIVLYTVAGVVLGLFFIVVLVNVIRSRLRLPIDGQDQDDNIQQHGITKAVLESFPVYLFPLQNNTDSKNSEKENCVDSNLNSEISKPDLDKTIVNRNRRLSPIVENHDDDNIIHIPDVIIDHDFSFSPEISSPITDNQLICPICLGEFESGEELRILPCHHQYHT</sequence>
<name>A0ACA9QM27_9GLOM</name>
<dbReference type="Proteomes" id="UP000789366">
    <property type="component" value="Unassembled WGS sequence"/>
</dbReference>
<feature type="non-terminal residue" evidence="1">
    <location>
        <position position="1"/>
    </location>
</feature>
<evidence type="ECO:0000313" key="2">
    <source>
        <dbReference type="Proteomes" id="UP000789366"/>
    </source>
</evidence>